<keyword evidence="2" id="KW-0489">Methyltransferase</keyword>
<accession>A0A380AER0</accession>
<dbReference type="SUPFAM" id="SSF53790">
    <property type="entry name" value="Tetrapyrrole methylase"/>
    <property type="match status" value="1"/>
</dbReference>
<feature type="domain" description="Tetrapyrrole methylase" evidence="1">
    <location>
        <begin position="5"/>
        <end position="210"/>
    </location>
</feature>
<dbReference type="Gene3D" id="3.40.1010.10">
    <property type="entry name" value="Cobalt-precorrin-4 Transmethylase, Domain 1"/>
    <property type="match status" value="1"/>
</dbReference>
<organism evidence="2 3">
    <name type="scientific">Shewanella algae</name>
    <dbReference type="NCBI Taxonomy" id="38313"/>
    <lineage>
        <taxon>Bacteria</taxon>
        <taxon>Pseudomonadati</taxon>
        <taxon>Pseudomonadota</taxon>
        <taxon>Gammaproteobacteria</taxon>
        <taxon>Alteromonadales</taxon>
        <taxon>Shewanellaceae</taxon>
        <taxon>Shewanella</taxon>
    </lineage>
</organism>
<dbReference type="InterPro" id="IPR014777">
    <property type="entry name" value="4pyrrole_Mease_sub1"/>
</dbReference>
<dbReference type="EMBL" id="UGYO01000001">
    <property type="protein sequence ID" value="SUI79214.1"/>
    <property type="molecule type" value="Genomic_DNA"/>
</dbReference>
<dbReference type="Proteomes" id="UP000254069">
    <property type="component" value="Unassembled WGS sequence"/>
</dbReference>
<keyword evidence="3" id="KW-1185">Reference proteome</keyword>
<keyword evidence="2" id="KW-0808">Transferase</keyword>
<evidence type="ECO:0000313" key="2">
    <source>
        <dbReference type="EMBL" id="SUI79214.1"/>
    </source>
</evidence>
<dbReference type="InterPro" id="IPR035996">
    <property type="entry name" value="4pyrrol_Methylase_sf"/>
</dbReference>
<proteinExistence type="predicted"/>
<dbReference type="AlphaFoldDB" id="A0A380AER0"/>
<dbReference type="InterPro" id="IPR000878">
    <property type="entry name" value="4pyrrol_Mease"/>
</dbReference>
<gene>
    <name evidence="2" type="ORF">NCTC10738_02718</name>
</gene>
<name>A0A380AER0_9GAMM</name>
<dbReference type="CDD" id="cd19916">
    <property type="entry name" value="OphMA_like"/>
    <property type="match status" value="1"/>
</dbReference>
<dbReference type="GO" id="GO:0032259">
    <property type="term" value="P:methylation"/>
    <property type="evidence" value="ECO:0007669"/>
    <property type="project" value="UniProtKB-KW"/>
</dbReference>
<dbReference type="RefSeq" id="WP_115389882.1">
    <property type="nucleotide sequence ID" value="NZ_JADZHC010000066.1"/>
</dbReference>
<protein>
    <submittedName>
        <fullName evidence="2">Tetrapyrrole (Corrin/Porphyrin) Methylases</fullName>
    </submittedName>
</protein>
<evidence type="ECO:0000313" key="3">
    <source>
        <dbReference type="Proteomes" id="UP000254069"/>
    </source>
</evidence>
<sequence>MQGSITCVGVGMMLGAHLSPVSLSHIEQADIVFCGVSDPLVELWLKELNANVRSLQPCYAHGKSRHLSYREMVDTMLSEVRLGKKVVGAFYGHPGVFAKAPHQAVTIARNEGFEAQMLPGISAADCLYADLGIDPGQNGCQHFEATQFMLYHRRVDPTATLILWQIGLAGDLDMGLTITDAKNRQLLLEELYRLYSPEHSCWLYEAATTALASPRREAIKLRELVEATLALHTTLVIPPAAKPEPNLEIRARLAALGSKAPLYNQPEESV</sequence>
<reference evidence="2 3" key="1">
    <citation type="submission" date="2018-06" db="EMBL/GenBank/DDBJ databases">
        <authorList>
            <consortium name="Pathogen Informatics"/>
            <person name="Doyle S."/>
        </authorList>
    </citation>
    <scope>NUCLEOTIDE SEQUENCE [LARGE SCALE GENOMIC DNA]</scope>
    <source>
        <strain evidence="2 3">NCTC10738</strain>
    </source>
</reference>
<dbReference type="Pfam" id="PF00590">
    <property type="entry name" value="TP_methylase"/>
    <property type="match status" value="1"/>
</dbReference>
<evidence type="ECO:0000259" key="1">
    <source>
        <dbReference type="Pfam" id="PF00590"/>
    </source>
</evidence>
<dbReference type="GO" id="GO:0008168">
    <property type="term" value="F:methyltransferase activity"/>
    <property type="evidence" value="ECO:0007669"/>
    <property type="project" value="UniProtKB-KW"/>
</dbReference>